<dbReference type="STRING" id="1486262.TM49_09720"/>
<evidence type="ECO:0000313" key="3">
    <source>
        <dbReference type="Proteomes" id="UP000032611"/>
    </source>
</evidence>
<dbReference type="KEGG" id="mey:TM49_09720"/>
<evidence type="ECO:0000259" key="1">
    <source>
        <dbReference type="Pfam" id="PF05899"/>
    </source>
</evidence>
<dbReference type="OrthoDB" id="9799053at2"/>
<keyword evidence="3" id="KW-1185">Reference proteome</keyword>
<dbReference type="PANTHER" id="PTHR40943:SF1">
    <property type="entry name" value="CYTOPLASMIC PROTEIN"/>
    <property type="match status" value="1"/>
</dbReference>
<dbReference type="EMBL" id="CP010803">
    <property type="protein sequence ID" value="AJY45887.1"/>
    <property type="molecule type" value="Genomic_DNA"/>
</dbReference>
<gene>
    <name evidence="2" type="ORF">TM49_09720</name>
</gene>
<dbReference type="RefSeq" id="WP_045680876.1">
    <property type="nucleotide sequence ID" value="NZ_CP010803.1"/>
</dbReference>
<dbReference type="AlphaFoldDB" id="A0A0D5LQ58"/>
<dbReference type="HOGENOM" id="CLU_147448_2_0_5"/>
<reference evidence="2 3" key="1">
    <citation type="journal article" date="2015" name="Genome Announc.">
        <title>Complete genome sequence of Martelella endophytica YC6887, which has antifungal activity associated with a halophyte.</title>
        <authorList>
            <person name="Khan A."/>
            <person name="Khan H."/>
            <person name="Chung E.J."/>
            <person name="Hossain M.T."/>
            <person name="Chung Y.R."/>
        </authorList>
    </citation>
    <scope>NUCLEOTIDE SEQUENCE [LARGE SCALE GENOMIC DNA]</scope>
    <source>
        <strain evidence="2">YC6887</strain>
    </source>
</reference>
<protein>
    <submittedName>
        <fullName evidence="2">Cupin</fullName>
    </submittedName>
</protein>
<dbReference type="Pfam" id="PF05899">
    <property type="entry name" value="Cupin_3"/>
    <property type="match status" value="1"/>
</dbReference>
<dbReference type="SUPFAM" id="SSF51182">
    <property type="entry name" value="RmlC-like cupins"/>
    <property type="match status" value="1"/>
</dbReference>
<dbReference type="Gene3D" id="2.60.120.10">
    <property type="entry name" value="Jelly Rolls"/>
    <property type="match status" value="1"/>
</dbReference>
<dbReference type="PATRIC" id="fig|1486262.3.peg.2011"/>
<dbReference type="InterPro" id="IPR011051">
    <property type="entry name" value="RmlC_Cupin_sf"/>
</dbReference>
<dbReference type="InterPro" id="IPR008579">
    <property type="entry name" value="UGlyAH_Cupin_dom"/>
</dbReference>
<organism evidence="2 3">
    <name type="scientific">Martelella endophytica</name>
    <dbReference type="NCBI Taxonomy" id="1486262"/>
    <lineage>
        <taxon>Bacteria</taxon>
        <taxon>Pseudomonadati</taxon>
        <taxon>Pseudomonadota</taxon>
        <taxon>Alphaproteobacteria</taxon>
        <taxon>Hyphomicrobiales</taxon>
        <taxon>Aurantimonadaceae</taxon>
        <taxon>Martelella</taxon>
    </lineage>
</organism>
<name>A0A0D5LQ58_MAREN</name>
<proteinExistence type="predicted"/>
<dbReference type="InterPro" id="IPR014710">
    <property type="entry name" value="RmlC-like_jellyroll"/>
</dbReference>
<dbReference type="Proteomes" id="UP000032611">
    <property type="component" value="Chromosome"/>
</dbReference>
<dbReference type="PANTHER" id="PTHR40943">
    <property type="entry name" value="CYTOPLASMIC PROTEIN-RELATED"/>
    <property type="match status" value="1"/>
</dbReference>
<evidence type="ECO:0000313" key="2">
    <source>
        <dbReference type="EMBL" id="AJY45887.1"/>
    </source>
</evidence>
<feature type="domain" description="(S)-ureidoglycine aminohydrolase cupin" evidence="1">
    <location>
        <begin position="39"/>
        <end position="112"/>
    </location>
</feature>
<sequence>MTSLEAFAALGDVKLGPFKPKPTTLTDGQEEASAMLWSSPDGATRIGVWECTPGRFTADRTSAGEYCHIISGSASVKNADGSGERRLAAGALLVLPQGWAGEWEIHEHVRKLFIIEAR</sequence>
<accession>A0A0D5LQ58</accession>